<evidence type="ECO:0000256" key="3">
    <source>
        <dbReference type="ARBA" id="ARBA00023121"/>
    </source>
</evidence>
<organism evidence="5 6">
    <name type="scientific">Tahibacter harae</name>
    <dbReference type="NCBI Taxonomy" id="2963937"/>
    <lineage>
        <taxon>Bacteria</taxon>
        <taxon>Pseudomonadati</taxon>
        <taxon>Pseudomonadota</taxon>
        <taxon>Gammaproteobacteria</taxon>
        <taxon>Lysobacterales</taxon>
        <taxon>Rhodanobacteraceae</taxon>
        <taxon>Tahibacter</taxon>
    </lineage>
</organism>
<dbReference type="Gene3D" id="1.10.3630.10">
    <property type="entry name" value="yeast vps74-n-term truncation variant domain like"/>
    <property type="match status" value="1"/>
</dbReference>
<protein>
    <submittedName>
        <fullName evidence="5">GPP34 family phosphoprotein</fullName>
    </submittedName>
</protein>
<dbReference type="InterPro" id="IPR008628">
    <property type="entry name" value="GPP34-like"/>
</dbReference>
<reference evidence="5" key="1">
    <citation type="submission" date="2022-07" db="EMBL/GenBank/DDBJ databases">
        <title>Tahibacter sp., a new gammaproteobacterium isolated from the silt sample collected at pig farm.</title>
        <authorList>
            <person name="Chen H."/>
        </authorList>
    </citation>
    <scope>NUCLEOTIDE SEQUENCE</scope>
    <source>
        <strain evidence="5">P2K</strain>
    </source>
</reference>
<comment type="caution">
    <text evidence="5">The sequence shown here is derived from an EMBL/GenBank/DDBJ whole genome shotgun (WGS) entry which is preliminary data.</text>
</comment>
<sequence length="210" mass="22821">MATVLIAERFVLLVLEPDSGRVSLSRPDTDADMLCAAGLLFDLIVQHRLGLDAGGRLHVDASLPVSNALLNAAAQSLADLPGASAAEALRQVRSRLGGLTRRVLESLYDRDFLHRQRDWRFWRRDSLRYPLRSLQARNDAVATLQQASRAPQDLAGLGLLLLADVSGVLAAHLGADQHEQATRILLGLNQADEADEGRAALALLRRALLD</sequence>
<gene>
    <name evidence="5" type="ORF">NM961_21180</name>
</gene>
<dbReference type="EMBL" id="JANFQO010000026">
    <property type="protein sequence ID" value="MCQ4167236.1"/>
    <property type="molecule type" value="Genomic_DNA"/>
</dbReference>
<dbReference type="RefSeq" id="WP_255916424.1">
    <property type="nucleotide sequence ID" value="NZ_JANFQO010000026.1"/>
</dbReference>
<dbReference type="Pfam" id="PF05719">
    <property type="entry name" value="GPP34"/>
    <property type="match status" value="1"/>
</dbReference>
<keyword evidence="3" id="KW-0446">Lipid-binding</keyword>
<comment type="subcellular location">
    <subcellularLocation>
        <location evidence="1">Golgi apparatus membrane</location>
        <topology evidence="1">Peripheral membrane protein</topology>
        <orientation evidence="1">Cytoplasmic side</orientation>
    </subcellularLocation>
</comment>
<evidence type="ECO:0000313" key="6">
    <source>
        <dbReference type="Proteomes" id="UP001165498"/>
    </source>
</evidence>
<evidence type="ECO:0000256" key="1">
    <source>
        <dbReference type="ARBA" id="ARBA00004255"/>
    </source>
</evidence>
<keyword evidence="6" id="KW-1185">Reference proteome</keyword>
<evidence type="ECO:0000256" key="2">
    <source>
        <dbReference type="ARBA" id="ARBA00023034"/>
    </source>
</evidence>
<evidence type="ECO:0000256" key="4">
    <source>
        <dbReference type="ARBA" id="ARBA00023136"/>
    </source>
</evidence>
<keyword evidence="4" id="KW-0472">Membrane</keyword>
<accession>A0ABT1QY70</accession>
<keyword evidence="2" id="KW-0333">Golgi apparatus</keyword>
<dbReference type="InterPro" id="IPR038261">
    <property type="entry name" value="GPP34-like_sf"/>
</dbReference>
<name>A0ABT1QY70_9GAMM</name>
<proteinExistence type="predicted"/>
<evidence type="ECO:0000313" key="5">
    <source>
        <dbReference type="EMBL" id="MCQ4167236.1"/>
    </source>
</evidence>
<dbReference type="Proteomes" id="UP001165498">
    <property type="component" value="Unassembled WGS sequence"/>
</dbReference>